<evidence type="ECO:0000256" key="2">
    <source>
        <dbReference type="ARBA" id="ARBA00012616"/>
    </source>
</evidence>
<keyword evidence="3 7" id="KW-0032">Aminotransferase</keyword>
<dbReference type="SUPFAM" id="SSF101790">
    <property type="entry name" value="Aminomethyltransferase beta-barrel domain"/>
    <property type="match status" value="1"/>
</dbReference>
<proteinExistence type="inferred from homology"/>
<dbReference type="PANTHER" id="PTHR43757:SF2">
    <property type="entry name" value="AMINOMETHYLTRANSFERASE, MITOCHONDRIAL"/>
    <property type="match status" value="1"/>
</dbReference>
<dbReference type="InterPro" id="IPR022903">
    <property type="entry name" value="GcvT_bac"/>
</dbReference>
<dbReference type="GO" id="GO:0019464">
    <property type="term" value="P:glycine decarboxylation via glycine cleavage system"/>
    <property type="evidence" value="ECO:0007669"/>
    <property type="project" value="UniProtKB-UniRule"/>
</dbReference>
<sequence>MKQTSLHAAHKAAGATMVDFAGWDMPVSYAGTVGEIAAVRGGTGLFDVSHMGEARVRGAGALAFVQRVTANNASKLAPGAAQYSLLLNPEGGIIDDIIVYRVADEEFLIVLNAGCKDKDWAWLVEKSAGDESVTLTDESDQTALIAAQGPTAVALVAGLVGEDAANLERFHFAEATLDGVACVLSRTGYTGEDGFEIFCAWDDAPQVWETLVNAGAVPAGLGARDVLRLEAAYPLYGHELNDKWTPWESGVGWAVKTKKGDFVGRDAIVEAKPANSSKLVGLQLTERGIPRENCPVFAADGERPLGIVTSGTFSPTVKAGIAMAHLNNEDAEVGTSVLVDIRGRKVAAQVVTLPFYRNGV</sequence>
<protein>
    <recommendedName>
        <fullName evidence="2 7">Aminomethyltransferase</fullName>
        <ecNumber evidence="2 7">2.1.2.10</ecNumber>
    </recommendedName>
    <alternativeName>
        <fullName evidence="5 7">Glycine cleavage system T protein</fullName>
    </alternativeName>
</protein>
<evidence type="ECO:0000256" key="4">
    <source>
        <dbReference type="ARBA" id="ARBA00022679"/>
    </source>
</evidence>
<gene>
    <name evidence="7 11" type="primary">gcvT</name>
    <name evidence="11" type="ORF">CCAX7_44440</name>
</gene>
<dbReference type="Gene3D" id="3.30.1360.120">
    <property type="entry name" value="Probable tRNA modification gtpase trme, domain 1"/>
    <property type="match status" value="1"/>
</dbReference>
<evidence type="ECO:0000259" key="10">
    <source>
        <dbReference type="Pfam" id="PF08669"/>
    </source>
</evidence>
<dbReference type="GO" id="GO:0005829">
    <property type="term" value="C:cytosol"/>
    <property type="evidence" value="ECO:0007669"/>
    <property type="project" value="TreeGrafter"/>
</dbReference>
<dbReference type="FunFam" id="3.30.70.1400:FF:000001">
    <property type="entry name" value="Aminomethyltransferase"/>
    <property type="match status" value="1"/>
</dbReference>
<dbReference type="GO" id="GO:0005960">
    <property type="term" value="C:glycine cleavage complex"/>
    <property type="evidence" value="ECO:0007669"/>
    <property type="project" value="InterPro"/>
</dbReference>
<name>A0A402CX70_9BACT</name>
<dbReference type="InterPro" id="IPR029043">
    <property type="entry name" value="GcvT/YgfZ_C"/>
</dbReference>
<dbReference type="SUPFAM" id="SSF103025">
    <property type="entry name" value="Folate-binding domain"/>
    <property type="match status" value="1"/>
</dbReference>
<keyword evidence="4 7" id="KW-0808">Transferase</keyword>
<feature type="domain" description="GCVT N-terminal" evidence="9">
    <location>
        <begin position="6"/>
        <end position="259"/>
    </location>
</feature>
<dbReference type="PIRSF" id="PIRSF006487">
    <property type="entry name" value="GcvT"/>
    <property type="match status" value="1"/>
</dbReference>
<evidence type="ECO:0000256" key="8">
    <source>
        <dbReference type="PIRSR" id="PIRSR006487-1"/>
    </source>
</evidence>
<dbReference type="FunFam" id="2.40.30.110:FF:000003">
    <property type="entry name" value="Aminomethyltransferase"/>
    <property type="match status" value="1"/>
</dbReference>
<dbReference type="InterPro" id="IPR006222">
    <property type="entry name" value="GCVT_N"/>
</dbReference>
<dbReference type="EMBL" id="AP025739">
    <property type="protein sequence ID" value="BDI32393.1"/>
    <property type="molecule type" value="Genomic_DNA"/>
</dbReference>
<dbReference type="EC" id="2.1.2.10" evidence="2 7"/>
<accession>A0A402CX70</accession>
<feature type="binding site" evidence="8">
    <location>
        <position position="196"/>
    </location>
    <ligand>
        <name>substrate</name>
    </ligand>
</feature>
<dbReference type="OrthoDB" id="9774591at2"/>
<dbReference type="InterPro" id="IPR006223">
    <property type="entry name" value="GcvT"/>
</dbReference>
<dbReference type="KEGG" id="ccot:CCAX7_44440"/>
<evidence type="ECO:0000256" key="6">
    <source>
        <dbReference type="ARBA" id="ARBA00047665"/>
    </source>
</evidence>
<dbReference type="Gene3D" id="3.30.70.1400">
    <property type="entry name" value="Aminomethyltransferase beta-barrel domains"/>
    <property type="match status" value="1"/>
</dbReference>
<evidence type="ECO:0000313" key="12">
    <source>
        <dbReference type="Proteomes" id="UP000287394"/>
    </source>
</evidence>
<evidence type="ECO:0000256" key="3">
    <source>
        <dbReference type="ARBA" id="ARBA00022576"/>
    </source>
</evidence>
<dbReference type="NCBIfam" id="TIGR00528">
    <property type="entry name" value="gcvT"/>
    <property type="match status" value="1"/>
</dbReference>
<dbReference type="RefSeq" id="WP_119321926.1">
    <property type="nucleotide sequence ID" value="NZ_AP025739.1"/>
</dbReference>
<evidence type="ECO:0000256" key="7">
    <source>
        <dbReference type="HAMAP-Rule" id="MF_00259"/>
    </source>
</evidence>
<dbReference type="Gene3D" id="2.40.30.110">
    <property type="entry name" value="Aminomethyltransferase beta-barrel domains"/>
    <property type="match status" value="1"/>
</dbReference>
<dbReference type="InterPro" id="IPR013977">
    <property type="entry name" value="GcvT_C"/>
</dbReference>
<comment type="similarity">
    <text evidence="1 7">Belongs to the GcvT family.</text>
</comment>
<dbReference type="Gene3D" id="4.10.1250.10">
    <property type="entry name" value="Aminomethyltransferase fragment"/>
    <property type="match status" value="1"/>
</dbReference>
<reference evidence="11 12" key="1">
    <citation type="journal article" date="2019" name="Int. J. Syst. Evol. Microbiol.">
        <title>Capsulimonas corticalis gen. nov., sp. nov., an aerobic capsulated bacterium, of a novel bacterial order, Capsulimonadales ord. nov., of the class Armatimonadia of the phylum Armatimonadetes.</title>
        <authorList>
            <person name="Li J."/>
            <person name="Kudo C."/>
            <person name="Tonouchi A."/>
        </authorList>
    </citation>
    <scope>NUCLEOTIDE SEQUENCE [LARGE SCALE GENOMIC DNA]</scope>
    <source>
        <strain evidence="11 12">AX-7</strain>
    </source>
</reference>
<dbReference type="Proteomes" id="UP000287394">
    <property type="component" value="Chromosome"/>
</dbReference>
<dbReference type="AlphaFoldDB" id="A0A402CX70"/>
<dbReference type="InterPro" id="IPR028896">
    <property type="entry name" value="GcvT/YgfZ/DmdA"/>
</dbReference>
<dbReference type="HAMAP" id="MF_00259">
    <property type="entry name" value="GcvT"/>
    <property type="match status" value="1"/>
</dbReference>
<evidence type="ECO:0000256" key="5">
    <source>
        <dbReference type="ARBA" id="ARBA00031395"/>
    </source>
</evidence>
<evidence type="ECO:0000313" key="11">
    <source>
        <dbReference type="EMBL" id="BDI32393.1"/>
    </source>
</evidence>
<evidence type="ECO:0000256" key="1">
    <source>
        <dbReference type="ARBA" id="ARBA00008609"/>
    </source>
</evidence>
<organism evidence="11 12">
    <name type="scientific">Capsulimonas corticalis</name>
    <dbReference type="NCBI Taxonomy" id="2219043"/>
    <lineage>
        <taxon>Bacteria</taxon>
        <taxon>Bacillati</taxon>
        <taxon>Armatimonadota</taxon>
        <taxon>Armatimonadia</taxon>
        <taxon>Capsulimonadales</taxon>
        <taxon>Capsulimonadaceae</taxon>
        <taxon>Capsulimonas</taxon>
    </lineage>
</organism>
<comment type="catalytic activity">
    <reaction evidence="6 7">
        <text>N(6)-[(R)-S(8)-aminomethyldihydrolipoyl]-L-lysyl-[protein] + (6S)-5,6,7,8-tetrahydrofolate = N(6)-[(R)-dihydrolipoyl]-L-lysyl-[protein] + (6R)-5,10-methylene-5,6,7,8-tetrahydrofolate + NH4(+)</text>
        <dbReference type="Rhea" id="RHEA:16945"/>
        <dbReference type="Rhea" id="RHEA-COMP:10475"/>
        <dbReference type="Rhea" id="RHEA-COMP:10492"/>
        <dbReference type="ChEBI" id="CHEBI:15636"/>
        <dbReference type="ChEBI" id="CHEBI:28938"/>
        <dbReference type="ChEBI" id="CHEBI:57453"/>
        <dbReference type="ChEBI" id="CHEBI:83100"/>
        <dbReference type="ChEBI" id="CHEBI:83143"/>
        <dbReference type="EC" id="2.1.2.10"/>
    </reaction>
</comment>
<dbReference type="GO" id="GO:0004047">
    <property type="term" value="F:aminomethyltransferase activity"/>
    <property type="evidence" value="ECO:0007669"/>
    <property type="project" value="UniProtKB-UniRule"/>
</dbReference>
<dbReference type="PANTHER" id="PTHR43757">
    <property type="entry name" value="AMINOMETHYLTRANSFERASE"/>
    <property type="match status" value="1"/>
</dbReference>
<comment type="subunit">
    <text evidence="7">The glycine cleavage system is composed of four proteins: P, T, L and H.</text>
</comment>
<dbReference type="InterPro" id="IPR027266">
    <property type="entry name" value="TrmE/GcvT-like"/>
</dbReference>
<dbReference type="Pfam" id="PF01571">
    <property type="entry name" value="GCV_T"/>
    <property type="match status" value="1"/>
</dbReference>
<evidence type="ECO:0000259" key="9">
    <source>
        <dbReference type="Pfam" id="PF01571"/>
    </source>
</evidence>
<feature type="domain" description="Aminomethyltransferase C-terminal" evidence="10">
    <location>
        <begin position="278"/>
        <end position="356"/>
    </location>
</feature>
<dbReference type="Pfam" id="PF08669">
    <property type="entry name" value="GCV_T_C"/>
    <property type="match status" value="1"/>
</dbReference>
<dbReference type="NCBIfam" id="NF001567">
    <property type="entry name" value="PRK00389.1"/>
    <property type="match status" value="1"/>
</dbReference>
<dbReference type="GO" id="GO:0008483">
    <property type="term" value="F:transaminase activity"/>
    <property type="evidence" value="ECO:0007669"/>
    <property type="project" value="UniProtKB-KW"/>
</dbReference>
<comment type="function">
    <text evidence="7">The glycine cleavage system catalyzes the degradation of glycine.</text>
</comment>
<keyword evidence="12" id="KW-1185">Reference proteome</keyword>
<dbReference type="FunCoup" id="A0A402CX70">
    <property type="interactions" value="462"/>
</dbReference>